<gene>
    <name evidence="1" type="ORF">KTA_03830</name>
</gene>
<dbReference type="Gene3D" id="3.30.300.20">
    <property type="match status" value="1"/>
</dbReference>
<organism evidence="1">
    <name type="scientific">Thermogemmatispora argillosa</name>
    <dbReference type="NCBI Taxonomy" id="2045280"/>
    <lineage>
        <taxon>Bacteria</taxon>
        <taxon>Bacillati</taxon>
        <taxon>Chloroflexota</taxon>
        <taxon>Ktedonobacteria</taxon>
        <taxon>Thermogemmatisporales</taxon>
        <taxon>Thermogemmatisporaceae</taxon>
        <taxon>Thermogemmatispora</taxon>
    </lineage>
</organism>
<dbReference type="SUPFAM" id="SSF82784">
    <property type="entry name" value="OsmC-like"/>
    <property type="match status" value="1"/>
</dbReference>
<protein>
    <submittedName>
        <fullName evidence="1">Peroxiredoxin</fullName>
    </submittedName>
</protein>
<proteinExistence type="predicted"/>
<name>A0A455T471_9CHLR</name>
<dbReference type="Pfam" id="PF02566">
    <property type="entry name" value="OsmC"/>
    <property type="match status" value="1"/>
</dbReference>
<reference evidence="1" key="1">
    <citation type="submission" date="2018-12" db="EMBL/GenBank/DDBJ databases">
        <title>Novel natural products biosynthetic potential of the class Ktedonobacteria.</title>
        <authorList>
            <person name="Zheng Y."/>
            <person name="Saitou A."/>
            <person name="Wang C.M."/>
            <person name="Toyoda A."/>
            <person name="Minakuchi Y."/>
            <person name="Sekiguchi Y."/>
            <person name="Ueda K."/>
            <person name="Takano H."/>
            <person name="Sakai Y."/>
            <person name="Yokota A."/>
            <person name="Yabe S."/>
        </authorList>
    </citation>
    <scope>NUCLEOTIDE SEQUENCE</scope>
    <source>
        <strain evidence="1">A3-2</strain>
    </source>
</reference>
<dbReference type="AlphaFoldDB" id="A0A455T471"/>
<dbReference type="PANTHER" id="PTHR34352:SF1">
    <property type="entry name" value="PROTEIN YHFA"/>
    <property type="match status" value="1"/>
</dbReference>
<dbReference type="PANTHER" id="PTHR34352">
    <property type="entry name" value="PROTEIN YHFA"/>
    <property type="match status" value="1"/>
</dbReference>
<dbReference type="InterPro" id="IPR036102">
    <property type="entry name" value="OsmC/Ohrsf"/>
</dbReference>
<dbReference type="InterPro" id="IPR015946">
    <property type="entry name" value="KH_dom-like_a/b"/>
</dbReference>
<accession>A0A455T471</accession>
<evidence type="ECO:0000313" key="1">
    <source>
        <dbReference type="EMBL" id="BBH92184.1"/>
    </source>
</evidence>
<dbReference type="EMBL" id="AP019377">
    <property type="protein sequence ID" value="BBH92184.1"/>
    <property type="molecule type" value="Genomic_DNA"/>
</dbReference>
<sequence>MAERMTAQVRLVEGLSFEAEAGSGHHLRLDTGPEHGGHDAGFRPMELLLIGLAGCSGMDVLSILRKQRQQVISYEIIVEGIRSATHPKVFREIRVEHLLTGRQLQAEAVARALDLSIQRYCGAEAMLNKVARITHTFRLLDVDTGREVAAEAAADKNTTAQ</sequence>
<dbReference type="InterPro" id="IPR003718">
    <property type="entry name" value="OsmC/Ohr_fam"/>
</dbReference>